<sequence>MTRLNDLHQAAQSGAEVRWDPRSVDVLTAVQTARRLRAQFTAEWTSKGFSAIARLSGLTALFSALGRAQQRRRTLRELSTLSDRALADIGLNRGQIAATAVEATAVEATAPRTAHRSVWHMLADWTKRAYLKRKTISALSALSDQMLADIGIQRVDIRRIADSLAARQNGDQRSTEQTSAVVEGIKIPATHSLANLGRAIVGQPAAANENLGHTSAA</sequence>
<proteinExistence type="predicted"/>
<reference evidence="2" key="1">
    <citation type="submission" date="2020-03" db="EMBL/GenBank/DDBJ databases">
        <title>Genome of Pelagibius litoralis DSM 21314T.</title>
        <authorList>
            <person name="Wang G."/>
        </authorList>
    </citation>
    <scope>NUCLEOTIDE SEQUENCE</scope>
    <source>
        <strain evidence="2">DSM 21314</strain>
    </source>
</reference>
<protein>
    <submittedName>
        <fullName evidence="2">DUF1127 domain-containing protein</fullName>
    </submittedName>
</protein>
<feature type="domain" description="YjiS-like" evidence="1">
    <location>
        <begin position="122"/>
        <end position="158"/>
    </location>
</feature>
<accession>A0A967CC11</accession>
<evidence type="ECO:0000313" key="2">
    <source>
        <dbReference type="EMBL" id="NIA68654.1"/>
    </source>
</evidence>
<dbReference type="Pfam" id="PF06568">
    <property type="entry name" value="YjiS-like"/>
    <property type="match status" value="2"/>
</dbReference>
<dbReference type="AlphaFoldDB" id="A0A967CC11"/>
<name>A0A967CC11_9PROT</name>
<gene>
    <name evidence="2" type="ORF">HBA54_08625</name>
</gene>
<evidence type="ECO:0000259" key="1">
    <source>
        <dbReference type="Pfam" id="PF06568"/>
    </source>
</evidence>
<comment type="caution">
    <text evidence="2">The sequence shown here is derived from an EMBL/GenBank/DDBJ whole genome shotgun (WGS) entry which is preliminary data.</text>
</comment>
<dbReference type="EMBL" id="JAAQPH010000005">
    <property type="protein sequence ID" value="NIA68654.1"/>
    <property type="molecule type" value="Genomic_DNA"/>
</dbReference>
<dbReference type="RefSeq" id="WP_167223460.1">
    <property type="nucleotide sequence ID" value="NZ_JAAQPH010000005.1"/>
</dbReference>
<dbReference type="Proteomes" id="UP000761264">
    <property type="component" value="Unassembled WGS sequence"/>
</dbReference>
<keyword evidence="3" id="KW-1185">Reference proteome</keyword>
<dbReference type="InterPro" id="IPR009506">
    <property type="entry name" value="YjiS-like"/>
</dbReference>
<evidence type="ECO:0000313" key="3">
    <source>
        <dbReference type="Proteomes" id="UP000761264"/>
    </source>
</evidence>
<organism evidence="2 3">
    <name type="scientific">Pelagibius litoralis</name>
    <dbReference type="NCBI Taxonomy" id="374515"/>
    <lineage>
        <taxon>Bacteria</taxon>
        <taxon>Pseudomonadati</taxon>
        <taxon>Pseudomonadota</taxon>
        <taxon>Alphaproteobacteria</taxon>
        <taxon>Rhodospirillales</taxon>
        <taxon>Rhodovibrionaceae</taxon>
        <taxon>Pelagibius</taxon>
    </lineage>
</organism>
<feature type="domain" description="YjiS-like" evidence="1">
    <location>
        <begin position="61"/>
        <end position="96"/>
    </location>
</feature>